<dbReference type="GeneID" id="85364330"/>
<gene>
    <name evidence="2" type="ORF">EV420DRAFT_1764537</name>
</gene>
<evidence type="ECO:0000313" key="2">
    <source>
        <dbReference type="EMBL" id="KAK0458044.1"/>
    </source>
</evidence>
<comment type="caution">
    <text evidence="2">The sequence shown here is derived from an EMBL/GenBank/DDBJ whole genome shotgun (WGS) entry which is preliminary data.</text>
</comment>
<accession>A0AA39N5E2</accession>
<protein>
    <recommendedName>
        <fullName evidence="4">Secreted protein</fullName>
    </recommendedName>
</protein>
<dbReference type="EMBL" id="JAUEPS010000019">
    <property type="protein sequence ID" value="KAK0458044.1"/>
    <property type="molecule type" value="Genomic_DNA"/>
</dbReference>
<feature type="signal peptide" evidence="1">
    <location>
        <begin position="1"/>
        <end position="21"/>
    </location>
</feature>
<organism evidence="2 3">
    <name type="scientific">Armillaria tabescens</name>
    <name type="common">Ringless honey mushroom</name>
    <name type="synonym">Agaricus tabescens</name>
    <dbReference type="NCBI Taxonomy" id="1929756"/>
    <lineage>
        <taxon>Eukaryota</taxon>
        <taxon>Fungi</taxon>
        <taxon>Dikarya</taxon>
        <taxon>Basidiomycota</taxon>
        <taxon>Agaricomycotina</taxon>
        <taxon>Agaricomycetes</taxon>
        <taxon>Agaricomycetidae</taxon>
        <taxon>Agaricales</taxon>
        <taxon>Marasmiineae</taxon>
        <taxon>Physalacriaceae</taxon>
        <taxon>Desarmillaria</taxon>
    </lineage>
</organism>
<evidence type="ECO:0008006" key="4">
    <source>
        <dbReference type="Google" id="ProtNLM"/>
    </source>
</evidence>
<dbReference type="Proteomes" id="UP001175211">
    <property type="component" value="Unassembled WGS sequence"/>
</dbReference>
<keyword evidence="1" id="KW-0732">Signal</keyword>
<keyword evidence="3" id="KW-1185">Reference proteome</keyword>
<dbReference type="AlphaFoldDB" id="A0AA39N5E2"/>
<name>A0AA39N5E2_ARMTA</name>
<evidence type="ECO:0000313" key="3">
    <source>
        <dbReference type="Proteomes" id="UP001175211"/>
    </source>
</evidence>
<reference evidence="2" key="1">
    <citation type="submission" date="2023-06" db="EMBL/GenBank/DDBJ databases">
        <authorList>
            <consortium name="Lawrence Berkeley National Laboratory"/>
            <person name="Ahrendt S."/>
            <person name="Sahu N."/>
            <person name="Indic B."/>
            <person name="Wong-Bajracharya J."/>
            <person name="Merenyi Z."/>
            <person name="Ke H.-M."/>
            <person name="Monk M."/>
            <person name="Kocsube S."/>
            <person name="Drula E."/>
            <person name="Lipzen A."/>
            <person name="Balint B."/>
            <person name="Henrissat B."/>
            <person name="Andreopoulos B."/>
            <person name="Martin F.M."/>
            <person name="Harder C.B."/>
            <person name="Rigling D."/>
            <person name="Ford K.L."/>
            <person name="Foster G.D."/>
            <person name="Pangilinan J."/>
            <person name="Papanicolaou A."/>
            <person name="Barry K."/>
            <person name="LaButti K."/>
            <person name="Viragh M."/>
            <person name="Koriabine M."/>
            <person name="Yan M."/>
            <person name="Riley R."/>
            <person name="Champramary S."/>
            <person name="Plett K.L."/>
            <person name="Tsai I.J."/>
            <person name="Slot J."/>
            <person name="Sipos G."/>
            <person name="Plett J."/>
            <person name="Nagy L.G."/>
            <person name="Grigoriev I.V."/>
        </authorList>
    </citation>
    <scope>NUCLEOTIDE SEQUENCE</scope>
    <source>
        <strain evidence="2">CCBAS 213</strain>
    </source>
</reference>
<proteinExistence type="predicted"/>
<feature type="non-terminal residue" evidence="2">
    <location>
        <position position="85"/>
    </location>
</feature>
<dbReference type="RefSeq" id="XP_060330336.1">
    <property type="nucleotide sequence ID" value="XM_060480782.1"/>
</dbReference>
<evidence type="ECO:0000256" key="1">
    <source>
        <dbReference type="SAM" id="SignalP"/>
    </source>
</evidence>
<sequence length="85" mass="9482">MRLSHHGVLIVLLNTSASINCRSGGVVRQLSDHSHYPVDRFSASSSLQWIRTFSPVSICRDAVRNEWVIVYPSSSPSPQTPRGEF</sequence>
<feature type="chain" id="PRO_5041452267" description="Secreted protein" evidence="1">
    <location>
        <begin position="22"/>
        <end position="85"/>
    </location>
</feature>